<dbReference type="PROSITE" id="PS00588">
    <property type="entry name" value="FLAGELLA_BB_ROD"/>
    <property type="match status" value="1"/>
</dbReference>
<dbReference type="EMBL" id="JAUEOZ010000001">
    <property type="protein sequence ID" value="MDN2479901.1"/>
    <property type="molecule type" value="Genomic_DNA"/>
</dbReference>
<evidence type="ECO:0000313" key="9">
    <source>
        <dbReference type="EMBL" id="MDN2479901.1"/>
    </source>
</evidence>
<accession>A0ABT7XVV0</accession>
<evidence type="ECO:0000256" key="5">
    <source>
        <dbReference type="ARBA" id="ARBA00025933"/>
    </source>
</evidence>
<evidence type="ECO:0000256" key="2">
    <source>
        <dbReference type="ARBA" id="ARBA00009677"/>
    </source>
</evidence>
<sequence length="145" mass="15870">MSFSDVYQIAGSAMTAQTTRLNTIASNLANANSGSTTEAETYRARKPVFATVYEQHQQSLFGSQQSFSAGARVQVLDVVNTDGQLDKRYEPGNPIADADGYVFYPNVDVVHEMADMMSASRSFETNVDVLSRTRSMQQGLLKLGQ</sequence>
<comment type="similarity">
    <text evidence="2">Belongs to the flagella basal body rod proteins family.</text>
</comment>
<dbReference type="RefSeq" id="WP_264874546.1">
    <property type="nucleotide sequence ID" value="NZ_BLAT01000001.1"/>
</dbReference>
<comment type="subcellular location">
    <subcellularLocation>
        <location evidence="1 6">Bacterial flagellum basal body</location>
    </subcellularLocation>
</comment>
<keyword evidence="4 6" id="KW-0975">Bacterial flagellum</keyword>
<evidence type="ECO:0000256" key="3">
    <source>
        <dbReference type="ARBA" id="ARBA00017941"/>
    </source>
</evidence>
<keyword evidence="9" id="KW-0282">Flagellum</keyword>
<evidence type="ECO:0000256" key="1">
    <source>
        <dbReference type="ARBA" id="ARBA00004117"/>
    </source>
</evidence>
<evidence type="ECO:0000256" key="4">
    <source>
        <dbReference type="ARBA" id="ARBA00023143"/>
    </source>
</evidence>
<proteinExistence type="inferred from homology"/>
<dbReference type="InterPro" id="IPR006299">
    <property type="entry name" value="FlgC"/>
</dbReference>
<keyword evidence="9" id="KW-0969">Cilium</keyword>
<organism evidence="9 10">
    <name type="scientific">Vibrio agarivorans</name>
    <dbReference type="NCBI Taxonomy" id="153622"/>
    <lineage>
        <taxon>Bacteria</taxon>
        <taxon>Pseudomonadati</taxon>
        <taxon>Pseudomonadota</taxon>
        <taxon>Gammaproteobacteria</taxon>
        <taxon>Vibrionales</taxon>
        <taxon>Vibrionaceae</taxon>
        <taxon>Vibrio</taxon>
    </lineage>
</organism>
<dbReference type="PANTHER" id="PTHR30435">
    <property type="entry name" value="FLAGELLAR PROTEIN"/>
    <property type="match status" value="1"/>
</dbReference>
<dbReference type="PANTHER" id="PTHR30435:SF29">
    <property type="entry name" value="FLAGELLAR BASAL-BODY ROD PROTEIN FLGC"/>
    <property type="match status" value="1"/>
</dbReference>
<dbReference type="InterPro" id="IPR010930">
    <property type="entry name" value="Flg_bb/hook_C_dom"/>
</dbReference>
<comment type="subunit">
    <text evidence="5 6">The basal body constitutes a major portion of the flagellar organelle and consists of four rings (L,P,S, and M) mounted on a central rod. The rod consists of about 26 subunits of FlgG in the distal portion, and FlgB, FlgC and FlgF are thought to build up the proximal portion of the rod with about 6 subunits each.</text>
</comment>
<reference evidence="9" key="1">
    <citation type="submission" date="2024-05" db="EMBL/GenBank/DDBJ databases">
        <title>Genome Sequences of Four Agar- Degrading Marine Bacteria.</title>
        <authorList>
            <person name="Phillips E.K."/>
            <person name="Shaffer J.C."/>
            <person name="Henson M.W."/>
            <person name="Temperton B."/>
            <person name="Thrash C.J."/>
            <person name="Martin M.O."/>
        </authorList>
    </citation>
    <scope>NUCLEOTIDE SEQUENCE</scope>
    <source>
        <strain evidence="9">EKP203</strain>
    </source>
</reference>
<evidence type="ECO:0000256" key="6">
    <source>
        <dbReference type="RuleBase" id="RU362062"/>
    </source>
</evidence>
<comment type="caution">
    <text evidence="9">The sequence shown here is derived from an EMBL/GenBank/DDBJ whole genome shotgun (WGS) entry which is preliminary data.</text>
</comment>
<feature type="domain" description="Flagellar basal body rod protein N-terminal" evidence="7">
    <location>
        <begin position="8"/>
        <end position="32"/>
    </location>
</feature>
<name>A0ABT7XVV0_9VIBR</name>
<evidence type="ECO:0000259" key="8">
    <source>
        <dbReference type="Pfam" id="PF06429"/>
    </source>
</evidence>
<evidence type="ECO:0000313" key="10">
    <source>
        <dbReference type="Proteomes" id="UP001169719"/>
    </source>
</evidence>
<dbReference type="InterPro" id="IPR019776">
    <property type="entry name" value="Flagellar_basal_body_rod_CS"/>
</dbReference>
<keyword evidence="10" id="KW-1185">Reference proteome</keyword>
<gene>
    <name evidence="9" type="primary">flgC</name>
    <name evidence="9" type="ORF">QWJ08_00480</name>
</gene>
<dbReference type="Proteomes" id="UP001169719">
    <property type="component" value="Unassembled WGS sequence"/>
</dbReference>
<dbReference type="Pfam" id="PF06429">
    <property type="entry name" value="Flg_bbr_C"/>
    <property type="match status" value="1"/>
</dbReference>
<keyword evidence="9" id="KW-0966">Cell projection</keyword>
<dbReference type="NCBIfam" id="TIGR01395">
    <property type="entry name" value="FlgC"/>
    <property type="match status" value="1"/>
</dbReference>
<dbReference type="InterPro" id="IPR001444">
    <property type="entry name" value="Flag_bb_rod_N"/>
</dbReference>
<protein>
    <recommendedName>
        <fullName evidence="3 6">Flagellar basal-body rod protein FlgC</fullName>
    </recommendedName>
</protein>
<dbReference type="Pfam" id="PF00460">
    <property type="entry name" value="Flg_bb_rod"/>
    <property type="match status" value="1"/>
</dbReference>
<evidence type="ECO:0000259" key="7">
    <source>
        <dbReference type="Pfam" id="PF00460"/>
    </source>
</evidence>
<feature type="domain" description="Flagellar basal-body/hook protein C-terminal" evidence="8">
    <location>
        <begin position="100"/>
        <end position="142"/>
    </location>
</feature>